<dbReference type="Proteomes" id="UP001148662">
    <property type="component" value="Unassembled WGS sequence"/>
</dbReference>
<reference evidence="1" key="1">
    <citation type="submission" date="2022-07" db="EMBL/GenBank/DDBJ databases">
        <title>Genome Sequence of Phlebia brevispora.</title>
        <authorList>
            <person name="Buettner E."/>
        </authorList>
    </citation>
    <scope>NUCLEOTIDE SEQUENCE</scope>
    <source>
        <strain evidence="1">MPL23</strain>
    </source>
</reference>
<name>A0ACC1RFT5_9APHY</name>
<evidence type="ECO:0000313" key="1">
    <source>
        <dbReference type="EMBL" id="KAJ3518444.1"/>
    </source>
</evidence>
<accession>A0ACC1RFT5</accession>
<proteinExistence type="predicted"/>
<comment type="caution">
    <text evidence="1">The sequence shown here is derived from an EMBL/GenBank/DDBJ whole genome shotgun (WGS) entry which is preliminary data.</text>
</comment>
<evidence type="ECO:0000313" key="2">
    <source>
        <dbReference type="Proteomes" id="UP001148662"/>
    </source>
</evidence>
<sequence length="611" mass="71173">MQAAMIATMFDEKNIEEEIDESDEDTTAWKSLVPEWLHEYGTVFSKKKSERMPERKAYDHPIDFEEGASLPKPAKIYPLSPKERNSLDEWIDEELRKGYIRPSKSPVAAPFFFVKKHDGSLRPVMDYRALNAITVKNRYPIPRIADLIDSLSQASIFTKIDLRWGYNNVRIRKGDEWKTAFVTKRGLFEATVMYFGFSNAPATFQAMMNDILGDLIRNGQVMVYLDDILIFGNDKKEHRKLVKEVLKRLRDNDLYAKAEKCFFEKDSIDYLGMIISKGHVEMDKKKVAGVLEWPVPAKVKQVQAFLGFANFYRRFIQDFAKIAKPLTTLTKKDQPWVWGEDQQNAFEALKKAFISAPILRIPDDVNPFRLATDASDFAIGATLSQKDPTDQLWHPVAFYSKSLNVHERNYEIYDKELLAIIRALEEYRHYLEGHPETFEIWSDHQNLTYFKSAQKLTRRQARWALYLTRFHYTLHHKPGKTMQAEDPLSRRSDHEEGVNLDNLDQILLKPEHFAIMAIEASHETPINDEQILKEVKEALLSDEVTKNYKSLLETGPREFKKSLQEWNYENGLLLYRGKVYIPQSTDDHLRRRIIQAHHDLPSAGHPGRWKT</sequence>
<protein>
    <submittedName>
        <fullName evidence="1">Uncharacterized protein</fullName>
    </submittedName>
</protein>
<dbReference type="EMBL" id="JANHOG010002965">
    <property type="protein sequence ID" value="KAJ3518444.1"/>
    <property type="molecule type" value="Genomic_DNA"/>
</dbReference>
<gene>
    <name evidence="1" type="ORF">NM688_g9438</name>
</gene>
<keyword evidence="2" id="KW-1185">Reference proteome</keyword>
<organism evidence="1 2">
    <name type="scientific">Phlebia brevispora</name>
    <dbReference type="NCBI Taxonomy" id="194682"/>
    <lineage>
        <taxon>Eukaryota</taxon>
        <taxon>Fungi</taxon>
        <taxon>Dikarya</taxon>
        <taxon>Basidiomycota</taxon>
        <taxon>Agaricomycotina</taxon>
        <taxon>Agaricomycetes</taxon>
        <taxon>Polyporales</taxon>
        <taxon>Meruliaceae</taxon>
        <taxon>Phlebia</taxon>
    </lineage>
</organism>